<evidence type="ECO:0000256" key="3">
    <source>
        <dbReference type="ARBA" id="ARBA00022777"/>
    </source>
</evidence>
<dbReference type="SUPFAM" id="SSF56112">
    <property type="entry name" value="Protein kinase-like (PK-like)"/>
    <property type="match status" value="1"/>
</dbReference>
<dbReference type="Proteomes" id="UP001374803">
    <property type="component" value="Chromosome"/>
</dbReference>
<dbReference type="GO" id="GO:0016301">
    <property type="term" value="F:kinase activity"/>
    <property type="evidence" value="ECO:0007669"/>
    <property type="project" value="UniProtKB-KW"/>
</dbReference>
<dbReference type="Pfam" id="PF00069">
    <property type="entry name" value="Pkinase"/>
    <property type="match status" value="1"/>
</dbReference>
<dbReference type="RefSeq" id="WP_394831990.1">
    <property type="nucleotide sequence ID" value="NZ_CP089929.1"/>
</dbReference>
<dbReference type="Gene3D" id="3.30.200.20">
    <property type="entry name" value="Phosphorylase Kinase, domain 1"/>
    <property type="match status" value="1"/>
</dbReference>
<dbReference type="InterPro" id="IPR011009">
    <property type="entry name" value="Kinase-like_dom_sf"/>
</dbReference>
<feature type="region of interest" description="Disordered" evidence="6">
    <location>
        <begin position="415"/>
        <end position="434"/>
    </location>
</feature>
<feature type="domain" description="Protein kinase" evidence="7">
    <location>
        <begin position="22"/>
        <end position="289"/>
    </location>
</feature>
<organism evidence="8 9">
    <name type="scientific">Pendulispora rubella</name>
    <dbReference type="NCBI Taxonomy" id="2741070"/>
    <lineage>
        <taxon>Bacteria</taxon>
        <taxon>Pseudomonadati</taxon>
        <taxon>Myxococcota</taxon>
        <taxon>Myxococcia</taxon>
        <taxon>Myxococcales</taxon>
        <taxon>Sorangiineae</taxon>
        <taxon>Pendulisporaceae</taxon>
        <taxon>Pendulispora</taxon>
    </lineage>
</organism>
<dbReference type="PANTHER" id="PTHR43289:SF6">
    <property type="entry name" value="SERINE_THREONINE-PROTEIN KINASE NEKL-3"/>
    <property type="match status" value="1"/>
</dbReference>
<dbReference type="PROSITE" id="PS00107">
    <property type="entry name" value="PROTEIN_KINASE_ATP"/>
    <property type="match status" value="1"/>
</dbReference>
<dbReference type="CDD" id="cd14014">
    <property type="entry name" value="STKc_PknB_like"/>
    <property type="match status" value="1"/>
</dbReference>
<dbReference type="InterPro" id="IPR008271">
    <property type="entry name" value="Ser/Thr_kinase_AS"/>
</dbReference>
<name>A0ABZ2KUJ3_9BACT</name>
<dbReference type="Gene3D" id="1.10.510.10">
    <property type="entry name" value="Transferase(Phosphotransferase) domain 1"/>
    <property type="match status" value="1"/>
</dbReference>
<evidence type="ECO:0000256" key="1">
    <source>
        <dbReference type="ARBA" id="ARBA00022679"/>
    </source>
</evidence>
<dbReference type="SMART" id="SM00220">
    <property type="entry name" value="S_TKc"/>
    <property type="match status" value="1"/>
</dbReference>
<dbReference type="PANTHER" id="PTHR43289">
    <property type="entry name" value="MITOGEN-ACTIVATED PROTEIN KINASE KINASE KINASE 20-RELATED"/>
    <property type="match status" value="1"/>
</dbReference>
<evidence type="ECO:0000313" key="9">
    <source>
        <dbReference type="Proteomes" id="UP001374803"/>
    </source>
</evidence>
<dbReference type="PROSITE" id="PS50011">
    <property type="entry name" value="PROTEIN_KINASE_DOM"/>
    <property type="match status" value="1"/>
</dbReference>
<evidence type="ECO:0000256" key="2">
    <source>
        <dbReference type="ARBA" id="ARBA00022741"/>
    </source>
</evidence>
<dbReference type="InterPro" id="IPR017441">
    <property type="entry name" value="Protein_kinase_ATP_BS"/>
</dbReference>
<feature type="binding site" evidence="5">
    <location>
        <position position="51"/>
    </location>
    <ligand>
        <name>ATP</name>
        <dbReference type="ChEBI" id="CHEBI:30616"/>
    </ligand>
</feature>
<sequence length="612" mass="66058">MAVTGPATKATQRGRMPNITKYEVIEEIGHGGMATVYRARDPRLCRDVAIKVIHRHLRDSVEIAHRFFVEAKAVAKLRHPNIVEVYDVSSPEEEEQYLVNELVRGRSLRKVLEAYGALPPEVGAQIAQELLAALAHAHAAGVIHRDIKPENVLIEFSGEDGRPNEGVKVKLTDFGIAKLLDSQGVTSTGQVLGSPAHMAPEQIEGGDVDARADVFGTGVLLYECLVGHLPFEGSNPAQVLRRVLEGIYPCAEHERPTVGKIWSQLLDRALHRNVEERFGDASQMREALGDELRRLNVTSASGDLDAWMTDPEAYRAKHDAAIVPRLCALAKASRQRGDAIAAAADYNRALAYAPQDQALLRIVATMHRAEERRRLMKRLAPVVLCAFACGAIAFFAVRAYRAPVVVDEVPAPSASASAFSETPSPSAMATEPGAAPSSSVVRAAVSGRVPVVNPPSASRPTAAKVPTRDIVFRSFMPQFGIQVAVDGEAPTEVEVGGHVTVDPQRHVLTFTCKKDACEPKQRVVVAGEGNEELEVALTIKPASLVVQGDVHASYTIQEQPTVMLRAGIQSRVPMNVSKITVHVVELPSGRTEPVTLSAGQQSEVVFGLATDE</sequence>
<dbReference type="EMBL" id="CP089983">
    <property type="protein sequence ID" value="WXB02361.1"/>
    <property type="molecule type" value="Genomic_DNA"/>
</dbReference>
<dbReference type="InterPro" id="IPR000719">
    <property type="entry name" value="Prot_kinase_dom"/>
</dbReference>
<keyword evidence="1" id="KW-0808">Transferase</keyword>
<evidence type="ECO:0000256" key="5">
    <source>
        <dbReference type="PROSITE-ProRule" id="PRU10141"/>
    </source>
</evidence>
<accession>A0ABZ2KUJ3</accession>
<gene>
    <name evidence="8" type="ORF">LVJ94_36280</name>
</gene>
<proteinExistence type="predicted"/>
<keyword evidence="2 5" id="KW-0547">Nucleotide-binding</keyword>
<evidence type="ECO:0000259" key="7">
    <source>
        <dbReference type="PROSITE" id="PS50011"/>
    </source>
</evidence>
<evidence type="ECO:0000256" key="6">
    <source>
        <dbReference type="SAM" id="MobiDB-lite"/>
    </source>
</evidence>
<evidence type="ECO:0000256" key="4">
    <source>
        <dbReference type="ARBA" id="ARBA00022840"/>
    </source>
</evidence>
<protein>
    <submittedName>
        <fullName evidence="8">Protein kinase</fullName>
    </submittedName>
</protein>
<dbReference type="PROSITE" id="PS00108">
    <property type="entry name" value="PROTEIN_KINASE_ST"/>
    <property type="match status" value="1"/>
</dbReference>
<reference evidence="8" key="1">
    <citation type="submission" date="2021-12" db="EMBL/GenBank/DDBJ databases">
        <title>Discovery of the Pendulisporaceae a myxobacterial family with distinct sporulation behavior and unique specialized metabolism.</title>
        <authorList>
            <person name="Garcia R."/>
            <person name="Popoff A."/>
            <person name="Bader C.D."/>
            <person name="Loehr J."/>
            <person name="Walesch S."/>
            <person name="Walt C."/>
            <person name="Boldt J."/>
            <person name="Bunk B."/>
            <person name="Haeckl F.J.F.P.J."/>
            <person name="Gunesch A.P."/>
            <person name="Birkelbach J."/>
            <person name="Nuebel U."/>
            <person name="Pietschmann T."/>
            <person name="Bach T."/>
            <person name="Mueller R."/>
        </authorList>
    </citation>
    <scope>NUCLEOTIDE SEQUENCE</scope>
    <source>
        <strain evidence="8">MSr11367</strain>
    </source>
</reference>
<keyword evidence="3 8" id="KW-0418">Kinase</keyword>
<evidence type="ECO:0000313" key="8">
    <source>
        <dbReference type="EMBL" id="WXB02361.1"/>
    </source>
</evidence>
<keyword evidence="9" id="KW-1185">Reference proteome</keyword>
<keyword evidence="4 5" id="KW-0067">ATP-binding</keyword>